<dbReference type="InterPro" id="IPR021519">
    <property type="entry name" value="DUF3182"/>
</dbReference>
<comment type="caution">
    <text evidence="1">The sequence shown here is derived from an EMBL/GenBank/DDBJ whole genome shotgun (WGS) entry which is preliminary data.</text>
</comment>
<dbReference type="EC" id="6.3.4.14" evidence="1"/>
<reference evidence="2" key="1">
    <citation type="submission" date="2015-07" db="EMBL/GenBank/DDBJ databases">
        <title>Discovery of a poly(ethylene terephthalate assimilation.</title>
        <authorList>
            <person name="Yoshida S."/>
            <person name="Hiraga K."/>
            <person name="Takehana T."/>
            <person name="Taniguchi I."/>
            <person name="Yamaji H."/>
            <person name="Maeda Y."/>
            <person name="Toyohara K."/>
            <person name="Miyamoto K."/>
            <person name="Kimura Y."/>
            <person name="Oda K."/>
        </authorList>
    </citation>
    <scope>NUCLEOTIDE SEQUENCE [LARGE SCALE GENOMIC DNA]</scope>
    <source>
        <strain evidence="2">NBRC 110686 / TISTR 2288 / 201-F6</strain>
    </source>
</reference>
<name>A0A0K8P2S6_PISS1</name>
<sequence length="408" mass="42997">MAGTDTMTPLLAYPHDTMAPERRWDAPWTLAETPAALGTVAPVPAPALRCVRLHTGAATAGHDLATRRSVARSLALLLGCPFEDGTPAAEGDRSYLVPTETLIGFEAAARLGVRGPDDLFGGIVPHAFVATKVITHPLVAAHAAAPAGWSARFSERVRGVVLPGFAVFSAADARRALRRLLADGAVRVKSPDGVGGGGQSVVGDATPFETLLSTIDPAQLARDGLVLERNLSRVQTCSVGQVRVGPFCASYVGVQGLVPDHAGREVYGGSRLRVVRGDFDALLRRPLARTDRLAVEQALVYHAAACEEYGVVASRANYDIAQGLDESGRWRSGVLEQSWRIGGASGAEVAALFAFQADPALESVTASTHEVYAEHPVPPPGAQVHFDDTDPQAGRLLKYAQLDTDAQP</sequence>
<dbReference type="AlphaFoldDB" id="A0A0K8P2S6"/>
<keyword evidence="1" id="KW-0436">Ligase</keyword>
<dbReference type="EMBL" id="BBYR01000039">
    <property type="protein sequence ID" value="GAP36918.1"/>
    <property type="molecule type" value="Genomic_DNA"/>
</dbReference>
<dbReference type="Proteomes" id="UP000037660">
    <property type="component" value="Unassembled WGS sequence"/>
</dbReference>
<protein>
    <submittedName>
        <fullName evidence="1">Biotin carboxylase</fullName>
        <ecNumber evidence="1">6.3.4.14</ecNumber>
    </submittedName>
</protein>
<accession>A0A0K8P2S6</accession>
<reference evidence="1 2" key="2">
    <citation type="journal article" date="2016" name="Science">
        <title>A bacterium that degrades and assimilates poly(ethylene terephthalate).</title>
        <authorList>
            <person name="Yoshida S."/>
            <person name="Hiraga K."/>
            <person name="Takehana T."/>
            <person name="Taniguchi I."/>
            <person name="Yamaji H."/>
            <person name="Maeda Y."/>
            <person name="Toyohara K."/>
            <person name="Miyamoto K."/>
            <person name="Kimura Y."/>
            <person name="Oda K."/>
        </authorList>
    </citation>
    <scope>NUCLEOTIDE SEQUENCE [LARGE SCALE GENOMIC DNA]</scope>
    <source>
        <strain evidence="2">NBRC 110686 / TISTR 2288 / 201-F6</strain>
    </source>
</reference>
<dbReference type="STRING" id="1547922.ISF6_2758"/>
<gene>
    <name evidence="1" type="ORF">ISF6_2758</name>
</gene>
<proteinExistence type="predicted"/>
<evidence type="ECO:0000313" key="2">
    <source>
        <dbReference type="Proteomes" id="UP000037660"/>
    </source>
</evidence>
<organism evidence="1 2">
    <name type="scientific">Piscinibacter sakaiensis</name>
    <name type="common">Ideonella sakaiensis</name>
    <dbReference type="NCBI Taxonomy" id="1547922"/>
    <lineage>
        <taxon>Bacteria</taxon>
        <taxon>Pseudomonadati</taxon>
        <taxon>Pseudomonadota</taxon>
        <taxon>Betaproteobacteria</taxon>
        <taxon>Burkholderiales</taxon>
        <taxon>Sphaerotilaceae</taxon>
        <taxon>Piscinibacter</taxon>
    </lineage>
</organism>
<dbReference type="GO" id="GO:0004075">
    <property type="term" value="F:biotin carboxylase activity"/>
    <property type="evidence" value="ECO:0007669"/>
    <property type="project" value="UniProtKB-EC"/>
</dbReference>
<dbReference type="Pfam" id="PF11379">
    <property type="entry name" value="DUF3182"/>
    <property type="match status" value="1"/>
</dbReference>
<evidence type="ECO:0000313" key="1">
    <source>
        <dbReference type="EMBL" id="GAP36918.1"/>
    </source>
</evidence>
<keyword evidence="2" id="KW-1185">Reference proteome</keyword>